<dbReference type="CDD" id="cd01201">
    <property type="entry name" value="PH_BEACH"/>
    <property type="match status" value="1"/>
</dbReference>
<dbReference type="PANTHER" id="PTHR46108:SF3">
    <property type="entry name" value="WD REPEAT- AND FYVE DOMAIN-CONTAINING PROTEIN 4"/>
    <property type="match status" value="1"/>
</dbReference>
<dbReference type="SUPFAM" id="SSF49899">
    <property type="entry name" value="Concanavalin A-like lectins/glucanases"/>
    <property type="match status" value="1"/>
</dbReference>
<feature type="compositionally biased region" description="Low complexity" evidence="4">
    <location>
        <begin position="881"/>
        <end position="894"/>
    </location>
</feature>
<dbReference type="PROSITE" id="PS50197">
    <property type="entry name" value="BEACH"/>
    <property type="match status" value="1"/>
</dbReference>
<dbReference type="Pfam" id="PF23295">
    <property type="entry name" value="Arm_4"/>
    <property type="match status" value="1"/>
</dbReference>
<keyword evidence="1 3" id="KW-0853">WD repeat</keyword>
<feature type="repeat" description="WD" evidence="3">
    <location>
        <begin position="3068"/>
        <end position="3109"/>
    </location>
</feature>
<dbReference type="Pfam" id="PF00400">
    <property type="entry name" value="WD40"/>
    <property type="match status" value="2"/>
</dbReference>
<dbReference type="SUPFAM" id="SSF50978">
    <property type="entry name" value="WD40 repeat-like"/>
    <property type="match status" value="1"/>
</dbReference>
<evidence type="ECO:0000256" key="3">
    <source>
        <dbReference type="PROSITE-ProRule" id="PRU00221"/>
    </source>
</evidence>
<dbReference type="InterPro" id="IPR011993">
    <property type="entry name" value="PH-like_dom_sf"/>
</dbReference>
<proteinExistence type="predicted"/>
<dbReference type="SMART" id="SM00320">
    <property type="entry name" value="WD40"/>
    <property type="match status" value="4"/>
</dbReference>
<dbReference type="Proteomes" id="UP000250572">
    <property type="component" value="Unassembled WGS sequence"/>
</dbReference>
<dbReference type="InterPro" id="IPR019775">
    <property type="entry name" value="WD40_repeat_CS"/>
</dbReference>
<dbReference type="Pfam" id="PF02138">
    <property type="entry name" value="Beach"/>
    <property type="match status" value="1"/>
</dbReference>
<dbReference type="Gene3D" id="2.130.10.10">
    <property type="entry name" value="YVTN repeat-like/Quinoprotein amine dehydrogenase"/>
    <property type="match status" value="1"/>
</dbReference>
<dbReference type="SMART" id="SM01026">
    <property type="entry name" value="Beach"/>
    <property type="match status" value="1"/>
</dbReference>
<evidence type="ECO:0000256" key="4">
    <source>
        <dbReference type="SAM" id="MobiDB-lite"/>
    </source>
</evidence>
<dbReference type="InterPro" id="IPR013320">
    <property type="entry name" value="ConA-like_dom_sf"/>
</dbReference>
<dbReference type="InterPro" id="IPR023362">
    <property type="entry name" value="PH-BEACH_dom"/>
</dbReference>
<evidence type="ECO:0000256" key="2">
    <source>
        <dbReference type="ARBA" id="ARBA00022737"/>
    </source>
</evidence>
<dbReference type="FunFam" id="1.10.1540.10:FF:000001">
    <property type="entry name" value="neurobeachin isoform X1"/>
    <property type="match status" value="1"/>
</dbReference>
<feature type="region of interest" description="Disordered" evidence="4">
    <location>
        <begin position="3196"/>
        <end position="3221"/>
    </location>
</feature>
<gene>
    <name evidence="7" type="ORF">CCH79_00001609</name>
</gene>
<dbReference type="PROSITE" id="PS00678">
    <property type="entry name" value="WD_REPEATS_1"/>
    <property type="match status" value="1"/>
</dbReference>
<dbReference type="GO" id="GO:0019882">
    <property type="term" value="P:antigen processing and presentation"/>
    <property type="evidence" value="ECO:0007669"/>
    <property type="project" value="TreeGrafter"/>
</dbReference>
<sequence length="3309" mass="369448">MAHDCQKPVCYLIYQFQHVLRRAEKEVRFGTNSDEEDQTMKRERINKETGELSASGELSVSVEAKEEKVEGSSGNPRLLQVLREQLQALGIYTYSSHDHKTSHHCLKQLEQHLPKILHLHTQVCEEGARVDGTDIKGLAALTADSVIHNIYKRLEGRPAEQAREEVVHFFKRPDGNTSCRAETCSGWHLLKSLLLLTSDSAEILSYLNPELPVALVKCLYLLVCLPAKKENTSIEQTFQKPLTQIFLQLSKYPHNVEQLVETEELQCLIIGLTSLCDQTSPQWRHQASCVLKAVSSVPTNKTVPSLLRKNCVRICIQNLVHIKAKVSGSLLAEVAVAVFSFVRDTYHLNPALFTEFDTNNGYKALKNILKRCEEGVPLDQFQPVDELLALIADFTLLGKAELKVALCVPNPQPAGFKFDPPLTKGLAVKNLPAFHLLQASLLRSQDSLFCCQLLRTLQTVWEKDPANFFLLEWTVQSMAQLATRVCRKPLPVQKIFFSMLEMVVFKLSYIPHETLRALLGVLKQNWAGTGGAARTEFSVVAVRCFHKMILHSTMLTEVLCDWGLLELVLGELRRRAKILRKADPLQLQSVEENERQLTTCMLQLVSTLTLRSIKNTVSLRDLGMVPYIKIFLDDDQYRGPTLSILEQLAEINPDEFMSTAVGALCSSTQLELRLKLDLLQSVLRVLESPNTWDAFRKAGGFTGLLSLMVDMEGALSDPPNGDVWKTLGHQQLLELLLLILHIMALAVHLHIVNAHHFQTEGFYERLSEALLQLGCFHIEDQKWEGEKCSCPQTSDESQSSSFFQFVELAEALAAPKSCSGSPQQNLPITLQMCIRLLSHLDQFATGTYCPQALKLGQESDGDCDENSKTLHGPEGHEGVNSGPPSVLSGSGPQSTEGKLGSFKNTAPSSPTMSTVTQFSKFTCDQVILHPGAITVIMTLLPHVFAPEDPQLSMEVQCSLAHHILSMVKSERNRQIMCEGGLVSTLLTHCRSILLSPNHHLHLPVTRIFEKLSSQAISHSEFRQFLCLGDPLMCLADETSKQVQTENNPTLQTSHSKDENTDAKSSRKTLKRSFSLLQPSTSFGSGIPLHQIVSLVSMTAPRTFRPHRVSSSPAFVEFDMSESGYGCLFLPSVATVKGVTADSIATGGIGGDCRGFPPTSGLSFTCWFQINRFSSACDSHPIRLLTVVRHMSRTEQQYICLSISFSAYDGCLVISTEEEAFTYLDMMEPEVCSPTSLTSSLRFRCSSMLVPGQWHHLAVVMAKDVKKSCLTSAYFNGKAVGTGKMKYIQPFPGQFVSMDPTAVIDVYGLIGTPVMWKDYAALVWRVGPCYLFEEVLSSETVAMVYTQGTGYLGNFLALRNMGADLNGESSSLRLVYEERISFGINPAVSTFTNVVQIREDYNEVDCRLIAKEMGITSRDHSTPVFFLQNISKHLSGTARTIGAALIGRFGKQDKVLKSVRTFIPKSASTGFLYVGGPAVVLSLVAMAPDDSSLYAAIKVLLSVLETNSAMQAEMNRINGYKLLAFLLKMKSSLISHRTFQLALCLSSSVEMSCGTGYLQNTPAFQALLCDLEVWRDTPDSLDLSVLKHFADILKSSSDSRNAAVMHSVGLLPKLLFDFCDPAVTLQRVHIISDIITSLLKAHMTSSDISRLGLFLVYTLPPSSEIYEGSEIVDCEVSNDMSGPASIIWIRNKMLLATVFQSLGNDWFLLFLQAHLHPSTLKLGLILLTQFLSNPGQQSSFREGVMPGTLIEGVEEPFVIMDNLRVYPWSQECLSTTCLGFDVLQELLVRHIHLPQVYEALAALLLGRSTSHMTGRELDLDDALQELIESQREAPSQQLCVEAAILLMELVKVIISQPLSTDESDSEAPWEVQLPASVMQFLCLLHNLRPRDPLWVSPKFLHSLASVVYPAEISEVNPCKTNKREGTFSTHPTRKPVLDFMRILLMDSLLNVCSSSNTHPAVLLLEFCPVATSLEQRQTFQSELVELIMNIIHMLSHEDDNNTHLTSQDCSNQNGEGEMGTLMDNVVLFCRTMLQKLHSGTFAGDPESLLDFLADQIMVAVGKALTQRERAVSALYSCTNKVLLHFLSQPRNSQEEREVVIRALQTFMERWDVFMATYNANVNFITCLLHCLLLIRSGSYPEGFGCVPQKGHKKKSSPIPGRNKSPSNLSNGADITTDDKQLVSLAEACWSKVISERQHILEESYKVEISASSMTETKPVSMTEISPLWEEMAHKTWQLYTESQKTKAASRSQRTFDAISSALRSALGKGHKSIKAEEFLSNMESHRHRGHSVFENMRTNHLQLQTTKWELVSSQWMHVEAELMRERAVFGPGPGVLLSQDWVQESAEGPKRTKLRIRRKVMKQSKRLLGALSFDLKSEESSSRSDGDAEPKILCDFDAEGKEDEAEGEQSCDRLTFFPALNETPSFAEGLSDPFTPKACSHTQDCPDMRIVLQELHPEEKIKAKMCVVMVSGLRVTEGLLLFGKESLLLCEGFTLNSTGDVCCRRHHPSSVKDSFISTVLNKELPSATCRRWLYEDIKEARFMRFLLEDNTIEIFMKNGHSAFLVFMNKDHVSAYKRLSRVVPALKGRAVADIITNAKKTPVVEKTALVKWQKGEMSNFEYLMHLNTIAGRTYNDLMQYPVFPWILADYQSETLDLSNPTTFRDLSKPMGAQTEKRKQMFMERYDEVENAGDEVADMSARCHYCTHYSSAIIVSSFLVRMEPFSHTFQALQGGFDIPERMFFSIKKEWESASRDNMGDVRELIPEFFYLPDFLLNSNHILLGCMEDGTALGDVELPPWAKGDPQEFIRIHREALESDYVSSRLHLWIDLIFGYRQQGPAAVESINTFHPYFYAQRGRQDAKDPMIRSTILGYVSNFGQIPRQLFTKPHAPRSGSKKDGLTPSHPTPFFFNLDTLRTPVQPFRGTALPLQRGSDRFSFVISNPFAFTYEVVLNLIAELPRGPVGQILCHEKEVLVVEKNRLLMSPPSGCFFSWGFPDNSCAFGNYATEKINDYFQHFAVSESLCDWGETLCAACPNMTTVITAGSSSVVCVWEVAVSKDKPSHMKLRQPLYGHTDAVTCLAVSEGHSLIVSGSRDLTCILWDLEELSYVTQLAGHAGSISALAINDLTGEIVSCVGPLLYLWTMKGQLLASTGTSSGPQADILCVSFTQQHEWDSRNVIVTGCTDGIIRIWRTEYTRTQLPGPPEEPMSPGRDQIERDGSASGRGESWRRCLVLCRELSRGQSVSQRRSNDSPAITALAMSRYRHHAPTLSRLMRPCWLETLGAESSPGSATERLLLWKCLSPMMLHEERM</sequence>
<name>A0A315VSS8_GAMAF</name>
<feature type="region of interest" description="Disordered" evidence="4">
    <location>
        <begin position="2148"/>
        <end position="2172"/>
    </location>
</feature>
<dbReference type="PANTHER" id="PTHR46108">
    <property type="entry name" value="BLUE CHEESE"/>
    <property type="match status" value="1"/>
</dbReference>
<keyword evidence="2" id="KW-0677">Repeat</keyword>
<dbReference type="PROSITE" id="PS50294">
    <property type="entry name" value="WD_REPEATS_REGION"/>
    <property type="match status" value="1"/>
</dbReference>
<dbReference type="InterPro" id="IPR051944">
    <property type="entry name" value="BEACH_domain_protein"/>
</dbReference>
<feature type="domain" description="BEACH-type PH" evidence="6">
    <location>
        <begin position="2455"/>
        <end position="2578"/>
    </location>
</feature>
<dbReference type="InterPro" id="IPR056252">
    <property type="entry name" value="Alfy-like_Arm-like"/>
</dbReference>
<feature type="compositionally biased region" description="Basic and acidic residues" evidence="4">
    <location>
        <begin position="1054"/>
        <end position="1064"/>
    </location>
</feature>
<feature type="compositionally biased region" description="Polar residues" evidence="4">
    <location>
        <begin position="2162"/>
        <end position="2172"/>
    </location>
</feature>
<dbReference type="EMBL" id="NHOQ01001229">
    <property type="protein sequence ID" value="PWA25880.1"/>
    <property type="molecule type" value="Genomic_DNA"/>
</dbReference>
<dbReference type="InterPro" id="IPR015943">
    <property type="entry name" value="WD40/YVTN_repeat-like_dom_sf"/>
</dbReference>
<dbReference type="InterPro" id="IPR001680">
    <property type="entry name" value="WD40_rpt"/>
</dbReference>
<evidence type="ECO:0000256" key="1">
    <source>
        <dbReference type="ARBA" id="ARBA00022574"/>
    </source>
</evidence>
<dbReference type="PROSITE" id="PS51783">
    <property type="entry name" value="PH_BEACH"/>
    <property type="match status" value="1"/>
</dbReference>
<organism evidence="7 8">
    <name type="scientific">Gambusia affinis</name>
    <name type="common">Western mosquitofish</name>
    <name type="synonym">Heterandria affinis</name>
    <dbReference type="NCBI Taxonomy" id="33528"/>
    <lineage>
        <taxon>Eukaryota</taxon>
        <taxon>Metazoa</taxon>
        <taxon>Chordata</taxon>
        <taxon>Craniata</taxon>
        <taxon>Vertebrata</taxon>
        <taxon>Euteleostomi</taxon>
        <taxon>Actinopterygii</taxon>
        <taxon>Neopterygii</taxon>
        <taxon>Teleostei</taxon>
        <taxon>Neoteleostei</taxon>
        <taxon>Acanthomorphata</taxon>
        <taxon>Ovalentaria</taxon>
        <taxon>Atherinomorphae</taxon>
        <taxon>Cyprinodontiformes</taxon>
        <taxon>Poeciliidae</taxon>
        <taxon>Poeciliinae</taxon>
        <taxon>Gambusia</taxon>
    </lineage>
</organism>
<dbReference type="SUPFAM" id="SSF81837">
    <property type="entry name" value="BEACH domain"/>
    <property type="match status" value="1"/>
</dbReference>
<feature type="region of interest" description="Disordered" evidence="4">
    <location>
        <begin position="1040"/>
        <end position="1066"/>
    </location>
</feature>
<dbReference type="CDD" id="cd06071">
    <property type="entry name" value="Beach"/>
    <property type="match status" value="1"/>
</dbReference>
<dbReference type="STRING" id="33528.ENSGAFP00000013101"/>
<feature type="region of interest" description="Disordered" evidence="4">
    <location>
        <begin position="29"/>
        <end position="59"/>
    </location>
</feature>
<accession>A0A315VSS8</accession>
<feature type="domain" description="BEACH" evidence="5">
    <location>
        <begin position="2595"/>
        <end position="2890"/>
    </location>
</feature>
<evidence type="ECO:0000259" key="6">
    <source>
        <dbReference type="PROSITE" id="PS51783"/>
    </source>
</evidence>
<dbReference type="InterPro" id="IPR036322">
    <property type="entry name" value="WD40_repeat_dom_sf"/>
</dbReference>
<feature type="compositionally biased region" description="Basic and acidic residues" evidence="4">
    <location>
        <begin position="38"/>
        <end position="50"/>
    </location>
</feature>
<dbReference type="PROSITE" id="PS50082">
    <property type="entry name" value="WD_REPEATS_2"/>
    <property type="match status" value="1"/>
</dbReference>
<evidence type="ECO:0008006" key="9">
    <source>
        <dbReference type="Google" id="ProtNLM"/>
    </source>
</evidence>
<dbReference type="Gene3D" id="2.30.29.30">
    <property type="entry name" value="Pleckstrin-homology domain (PH domain)/Phosphotyrosine-binding domain (PTB)"/>
    <property type="match status" value="1"/>
</dbReference>
<feature type="compositionally biased region" description="Basic and acidic residues" evidence="4">
    <location>
        <begin position="865"/>
        <end position="877"/>
    </location>
</feature>
<keyword evidence="8" id="KW-1185">Reference proteome</keyword>
<reference evidence="7 8" key="1">
    <citation type="journal article" date="2018" name="G3 (Bethesda)">
        <title>A High-Quality Reference Genome for the Invasive Mosquitofish Gambusia affinis Using a Chicago Library.</title>
        <authorList>
            <person name="Hoffberg S.L."/>
            <person name="Troendle N.J."/>
            <person name="Glenn T.C."/>
            <person name="Mahmud O."/>
            <person name="Louha S."/>
            <person name="Chalopin D."/>
            <person name="Bennetzen J.L."/>
            <person name="Mauricio R."/>
        </authorList>
    </citation>
    <scope>NUCLEOTIDE SEQUENCE [LARGE SCALE GENOMIC DNA]</scope>
    <source>
        <strain evidence="7">NE01/NJP1002.9</strain>
        <tissue evidence="7">Muscle</tissue>
    </source>
</reference>
<dbReference type="InterPro" id="IPR036372">
    <property type="entry name" value="BEACH_dom_sf"/>
</dbReference>
<evidence type="ECO:0000313" key="8">
    <source>
        <dbReference type="Proteomes" id="UP000250572"/>
    </source>
</evidence>
<feature type="region of interest" description="Disordered" evidence="4">
    <location>
        <begin position="860"/>
        <end position="910"/>
    </location>
</feature>
<evidence type="ECO:0000259" key="5">
    <source>
        <dbReference type="PROSITE" id="PS50197"/>
    </source>
</evidence>
<dbReference type="Pfam" id="PF14844">
    <property type="entry name" value="PH_BEACH"/>
    <property type="match status" value="1"/>
</dbReference>
<evidence type="ECO:0000313" key="7">
    <source>
        <dbReference type="EMBL" id="PWA25880.1"/>
    </source>
</evidence>
<dbReference type="SUPFAM" id="SSF50729">
    <property type="entry name" value="PH domain-like"/>
    <property type="match status" value="1"/>
</dbReference>
<comment type="caution">
    <text evidence="7">The sequence shown here is derived from an EMBL/GenBank/DDBJ whole genome shotgun (WGS) entry which is preliminary data.</text>
</comment>
<feature type="compositionally biased region" description="Polar residues" evidence="4">
    <location>
        <begin position="1040"/>
        <end position="1053"/>
    </location>
</feature>
<dbReference type="InterPro" id="IPR000409">
    <property type="entry name" value="BEACH_dom"/>
</dbReference>
<dbReference type="Gene3D" id="1.10.1540.10">
    <property type="entry name" value="BEACH domain"/>
    <property type="match status" value="1"/>
</dbReference>
<protein>
    <recommendedName>
        <fullName evidence="9">DUF4704 domain-containing protein</fullName>
    </recommendedName>
</protein>